<dbReference type="AlphaFoldDB" id="A0A1I7G0J2"/>
<evidence type="ECO:0000259" key="2">
    <source>
        <dbReference type="Pfam" id="PF09835"/>
    </source>
</evidence>
<dbReference type="Proteomes" id="UP000182491">
    <property type="component" value="Unassembled WGS sequence"/>
</dbReference>
<dbReference type="PANTHER" id="PTHR35102">
    <property type="entry name" value="E3 UBIQUITIN-PROTEIN LIGASE"/>
    <property type="match status" value="1"/>
</dbReference>
<accession>A0A1I7G0J2</accession>
<sequence length="176" mass="19137">MFVFTAISDFVKRRLVQPVLNLLWQGMTPRSLAATVAAGTVVGVIPAIGVTTLLGTLVAARFRLNIAATVLVSYLVQPLQLLLAIPFIRLGISLFSLGELRLSLAEMQTMFNADWVEALNKLWQANLAGVAAWALLATPVGVLLYLVLIPLFKWLLPKPKLAPVPDVPSEQITQII</sequence>
<feature type="domain" description="DUF2062" evidence="2">
    <location>
        <begin position="19"/>
        <end position="154"/>
    </location>
</feature>
<protein>
    <recommendedName>
        <fullName evidence="2">DUF2062 domain-containing protein</fullName>
    </recommendedName>
</protein>
<gene>
    <name evidence="3" type="ORF">SAMN04487941_0615</name>
</gene>
<reference evidence="4" key="1">
    <citation type="submission" date="2016-10" db="EMBL/GenBank/DDBJ databases">
        <authorList>
            <person name="Varghese N."/>
        </authorList>
    </citation>
    <scope>NUCLEOTIDE SEQUENCE [LARGE SCALE GENOMIC DNA]</scope>
    <source>
        <strain evidence="4">DSM 18820</strain>
    </source>
</reference>
<keyword evidence="1" id="KW-1133">Transmembrane helix</keyword>
<dbReference type="RefSeq" id="WP_068839582.1">
    <property type="nucleotide sequence ID" value="NZ_BMXC01000001.1"/>
</dbReference>
<proteinExistence type="predicted"/>
<dbReference type="STRING" id="388950.GCA_001611675_03750"/>
<evidence type="ECO:0000313" key="3">
    <source>
        <dbReference type="EMBL" id="SFU41917.1"/>
    </source>
</evidence>
<dbReference type="EMBL" id="FPCA01000001">
    <property type="protein sequence ID" value="SFU41917.1"/>
    <property type="molecule type" value="Genomic_DNA"/>
</dbReference>
<keyword evidence="4" id="KW-1185">Reference proteome</keyword>
<feature type="transmembrane region" description="Helical" evidence="1">
    <location>
        <begin position="130"/>
        <end position="152"/>
    </location>
</feature>
<organism evidence="3 4">
    <name type="scientific">Pontibacter akesuensis</name>
    <dbReference type="NCBI Taxonomy" id="388950"/>
    <lineage>
        <taxon>Bacteria</taxon>
        <taxon>Pseudomonadati</taxon>
        <taxon>Bacteroidota</taxon>
        <taxon>Cytophagia</taxon>
        <taxon>Cytophagales</taxon>
        <taxon>Hymenobacteraceae</taxon>
        <taxon>Pontibacter</taxon>
    </lineage>
</organism>
<name>A0A1I7G0J2_9BACT</name>
<dbReference type="PANTHER" id="PTHR35102:SF1">
    <property type="entry name" value="E3 UBIQUITIN-PROTEIN LIGASE"/>
    <property type="match status" value="1"/>
</dbReference>
<feature type="transmembrane region" description="Helical" evidence="1">
    <location>
        <begin position="32"/>
        <end position="54"/>
    </location>
</feature>
<evidence type="ECO:0000313" key="4">
    <source>
        <dbReference type="Proteomes" id="UP000182491"/>
    </source>
</evidence>
<feature type="transmembrane region" description="Helical" evidence="1">
    <location>
        <begin position="66"/>
        <end position="88"/>
    </location>
</feature>
<dbReference type="InterPro" id="IPR018639">
    <property type="entry name" value="DUF2062"/>
</dbReference>
<keyword evidence="1" id="KW-0812">Transmembrane</keyword>
<dbReference type="Pfam" id="PF09835">
    <property type="entry name" value="DUF2062"/>
    <property type="match status" value="1"/>
</dbReference>
<evidence type="ECO:0000256" key="1">
    <source>
        <dbReference type="SAM" id="Phobius"/>
    </source>
</evidence>
<keyword evidence="1" id="KW-0472">Membrane</keyword>